<proteinExistence type="predicted"/>
<accession>A0ABY5Y2R1</accession>
<feature type="domain" description="YchJ-like middle NTF2-like" evidence="2">
    <location>
        <begin position="28"/>
        <end position="127"/>
    </location>
</feature>
<gene>
    <name evidence="3" type="ORF">JBF11_08785</name>
</gene>
<dbReference type="Pfam" id="PF17775">
    <property type="entry name" value="YchJ_M-like"/>
    <property type="match status" value="1"/>
</dbReference>
<dbReference type="NCBIfam" id="NF002449">
    <property type="entry name" value="PRK01617.1"/>
    <property type="match status" value="1"/>
</dbReference>
<reference evidence="3" key="1">
    <citation type="submission" date="2020-12" db="EMBL/GenBank/DDBJ databases">
        <title>Taurinivorans muris gen. nov., sp. nov., fundamental and realized metabolic niche of a ubiquitous sulfidogenic bacterium in the murine intestine.</title>
        <authorList>
            <person name="Ye H."/>
            <person name="Hanson B.T."/>
            <person name="Loy A."/>
        </authorList>
    </citation>
    <scope>NUCLEOTIDE SEQUENCE</scope>
    <source>
        <strain evidence="3">LT0009</strain>
    </source>
</reference>
<dbReference type="Gene3D" id="3.10.450.50">
    <property type="match status" value="1"/>
</dbReference>
<dbReference type="SUPFAM" id="SSF103642">
    <property type="entry name" value="Sec-C motif"/>
    <property type="match status" value="1"/>
</dbReference>
<dbReference type="PANTHER" id="PTHR33747:SF1">
    <property type="entry name" value="ADENYLATE CYCLASE-ASSOCIATED CAP C-TERMINAL DOMAIN-CONTAINING PROTEIN"/>
    <property type="match status" value="1"/>
</dbReference>
<organism evidence="3 4">
    <name type="scientific">Taurinivorans muris</name>
    <dbReference type="NCBI Taxonomy" id="2787751"/>
    <lineage>
        <taxon>Bacteria</taxon>
        <taxon>Pseudomonadati</taxon>
        <taxon>Thermodesulfobacteriota</taxon>
        <taxon>Desulfovibrionia</taxon>
        <taxon>Desulfovibrionales</taxon>
        <taxon>Desulfovibrionaceae</taxon>
        <taxon>Taurinivorans</taxon>
    </lineage>
</organism>
<dbReference type="InterPro" id="IPR048469">
    <property type="entry name" value="YchJ-like_M"/>
</dbReference>
<dbReference type="Pfam" id="PF02810">
    <property type="entry name" value="SEC-C"/>
    <property type="match status" value="1"/>
</dbReference>
<dbReference type="RefSeq" id="WP_334315111.1">
    <property type="nucleotide sequence ID" value="NZ_CP065938.1"/>
</dbReference>
<dbReference type="InterPro" id="IPR032710">
    <property type="entry name" value="NTF2-like_dom_sf"/>
</dbReference>
<keyword evidence="4" id="KW-1185">Reference proteome</keyword>
<evidence type="ECO:0000259" key="2">
    <source>
        <dbReference type="Pfam" id="PF17775"/>
    </source>
</evidence>
<evidence type="ECO:0000313" key="3">
    <source>
        <dbReference type="EMBL" id="UWX05528.1"/>
    </source>
</evidence>
<dbReference type="EMBL" id="CP065938">
    <property type="protein sequence ID" value="UWX05528.1"/>
    <property type="molecule type" value="Genomic_DNA"/>
</dbReference>
<dbReference type="PANTHER" id="PTHR33747">
    <property type="entry name" value="UPF0225 PROTEIN SCO1677"/>
    <property type="match status" value="1"/>
</dbReference>
<evidence type="ECO:0000256" key="1">
    <source>
        <dbReference type="SAM" id="MobiDB-lite"/>
    </source>
</evidence>
<evidence type="ECO:0000313" key="4">
    <source>
        <dbReference type="Proteomes" id="UP001058120"/>
    </source>
</evidence>
<dbReference type="SUPFAM" id="SSF54427">
    <property type="entry name" value="NTF2-like"/>
    <property type="match status" value="1"/>
</dbReference>
<dbReference type="InterPro" id="IPR004027">
    <property type="entry name" value="SEC_C_motif"/>
</dbReference>
<protein>
    <submittedName>
        <fullName evidence="3">YchJ family protein</fullName>
    </submittedName>
</protein>
<name>A0ABY5Y2R1_9BACT</name>
<dbReference type="Proteomes" id="UP001058120">
    <property type="component" value="Chromosome"/>
</dbReference>
<sequence length="165" mass="18833">MSLCPCGSQLEDKDCCLPVLEGAKKAPTAEALMRARYTAHVLKKYDFLVESAHPEFRDDVSPSEIEEWSSVMDWKSLEILGTKEGLENDETGEVSFCAHYSVRDFPQELREDAFFRKENDTWYYVDGTVYGKEPVRRESPKIGRNDPCPCGSGRKYKKCCGKNEE</sequence>
<feature type="region of interest" description="Disordered" evidence="1">
    <location>
        <begin position="136"/>
        <end position="155"/>
    </location>
</feature>